<keyword evidence="2" id="KW-1185">Reference proteome</keyword>
<evidence type="ECO:0000313" key="2">
    <source>
        <dbReference type="Proteomes" id="UP000252081"/>
    </source>
</evidence>
<gene>
    <name evidence="1" type="ORF">DRW42_12420</name>
</gene>
<reference evidence="1 2" key="1">
    <citation type="submission" date="2018-07" db="EMBL/GenBank/DDBJ databases">
        <title>A draft genome of a endophytic bacteria, a new species of Pedobacter.</title>
        <authorList>
            <person name="Zhang Z.D."/>
            <person name="Chen Z.J."/>
        </authorList>
    </citation>
    <scope>NUCLEOTIDE SEQUENCE [LARGE SCALE GENOMIC DNA]</scope>
    <source>
        <strain evidence="1 2">RS10</strain>
    </source>
</reference>
<dbReference type="Proteomes" id="UP000252081">
    <property type="component" value="Unassembled WGS sequence"/>
</dbReference>
<accession>A0A366KZG1</accession>
<evidence type="ECO:0000313" key="1">
    <source>
        <dbReference type="EMBL" id="RBQ07021.1"/>
    </source>
</evidence>
<dbReference type="RefSeq" id="WP_113949138.1">
    <property type="nucleotide sequence ID" value="NZ_QNQU01000009.1"/>
</dbReference>
<sequence length="283" mass="31766">MKTSNKLLISLAILLIAIPIIVVAINAKVNYKERGIEDSYFGTQIINNETFEQKSTGRTSIPIQRAFKAIQFKDAKHFSVQLYVKQDSKYGIKIQDKFKNDLKYEVDANGILQLSVKNFTEDNGIEKMVIVIYCPVINEVSVSNSNILEFSAHADSIKLNVDRSESLFLSGDITNNDSQGKVISVINPTKIGKLYLNLNKTKFSGFTNAFKNLYIVADKSEIEIGNMDENEQKPFPFDNLSIKTTDTSSVKLQNVNLKSFSADFSDATTLQIPTPLLKQLFKK</sequence>
<protein>
    <submittedName>
        <fullName evidence="1">Uncharacterized protein</fullName>
    </submittedName>
</protein>
<dbReference type="OrthoDB" id="704721at2"/>
<proteinExistence type="predicted"/>
<comment type="caution">
    <text evidence="1">The sequence shown here is derived from an EMBL/GenBank/DDBJ whole genome shotgun (WGS) entry which is preliminary data.</text>
</comment>
<dbReference type="AlphaFoldDB" id="A0A366KZG1"/>
<dbReference type="Gene3D" id="2.160.20.120">
    <property type="match status" value="1"/>
</dbReference>
<dbReference type="EMBL" id="QNQU01000009">
    <property type="protein sequence ID" value="RBQ07021.1"/>
    <property type="molecule type" value="Genomic_DNA"/>
</dbReference>
<name>A0A366KZG1_9SPHI</name>
<organism evidence="1 2">
    <name type="scientific">Pedobacter miscanthi</name>
    <dbReference type="NCBI Taxonomy" id="2259170"/>
    <lineage>
        <taxon>Bacteria</taxon>
        <taxon>Pseudomonadati</taxon>
        <taxon>Bacteroidota</taxon>
        <taxon>Sphingobacteriia</taxon>
        <taxon>Sphingobacteriales</taxon>
        <taxon>Sphingobacteriaceae</taxon>
        <taxon>Pedobacter</taxon>
    </lineage>
</organism>